<reference evidence="3" key="1">
    <citation type="submission" date="2017-02" db="UniProtKB">
        <authorList>
            <consortium name="WormBaseParasite"/>
        </authorList>
    </citation>
    <scope>IDENTIFICATION</scope>
</reference>
<reference evidence="1 2" key="2">
    <citation type="submission" date="2018-11" db="EMBL/GenBank/DDBJ databases">
        <authorList>
            <consortium name="Pathogen Informatics"/>
        </authorList>
    </citation>
    <scope>NUCLEOTIDE SEQUENCE [LARGE SCALE GENOMIC DNA]</scope>
</reference>
<accession>A0A0R3X9N1</accession>
<dbReference type="STRING" id="6205.A0A0R3X9N1"/>
<sequence>MVPTRTFLSLTNSLASVDGELCSVVLPSLNGVYEIDRSGYQVVAHHLCRHILLQEAMSWLSTLGGGFSCLGEKFEDAAEIAGEISLRQMYLAISMKIPVFQARCRLFFAQSLMQRGRLKAAELIIRDVYSFSKSASLYDNPPEVHLDLMCRGIWKRLSHLWSIRRSSRHRTQRLQLHLQTNEIGILPFSEQPLSTMCDFTDTYNRRLFPDITAVLKLM</sequence>
<dbReference type="WBParaSite" id="TTAC_0001025601-mRNA-1">
    <property type="protein sequence ID" value="TTAC_0001025601-mRNA-1"/>
    <property type="gene ID" value="TTAC_0001025601"/>
</dbReference>
<protein>
    <submittedName>
        <fullName evidence="3">Amyloid protein-binding protein 2</fullName>
    </submittedName>
</protein>
<name>A0A0R3X9N1_HYDTA</name>
<organism evidence="3">
    <name type="scientific">Hydatigena taeniaeformis</name>
    <name type="common">Feline tapeworm</name>
    <name type="synonym">Taenia taeniaeformis</name>
    <dbReference type="NCBI Taxonomy" id="6205"/>
    <lineage>
        <taxon>Eukaryota</taxon>
        <taxon>Metazoa</taxon>
        <taxon>Spiralia</taxon>
        <taxon>Lophotrochozoa</taxon>
        <taxon>Platyhelminthes</taxon>
        <taxon>Cestoda</taxon>
        <taxon>Eucestoda</taxon>
        <taxon>Cyclophyllidea</taxon>
        <taxon>Taeniidae</taxon>
        <taxon>Hydatigera</taxon>
    </lineage>
</organism>
<dbReference type="PANTHER" id="PTHR36693">
    <property type="entry name" value="GH02722P"/>
    <property type="match status" value="1"/>
</dbReference>
<keyword evidence="2" id="KW-1185">Reference proteome</keyword>
<evidence type="ECO:0000313" key="3">
    <source>
        <dbReference type="WBParaSite" id="TTAC_0001025601-mRNA-1"/>
    </source>
</evidence>
<gene>
    <name evidence="1" type="ORF">TTAC_LOCUS10241</name>
</gene>
<dbReference type="InterPro" id="IPR032072">
    <property type="entry name" value="DUF4807"/>
</dbReference>
<dbReference type="Pfam" id="PF16065">
    <property type="entry name" value="DUF4807"/>
    <property type="match status" value="1"/>
</dbReference>
<dbReference type="OrthoDB" id="121932at2759"/>
<dbReference type="AlphaFoldDB" id="A0A0R3X9N1"/>
<dbReference type="PANTHER" id="PTHR36693:SF1">
    <property type="entry name" value="GH02722P"/>
    <property type="match status" value="1"/>
</dbReference>
<proteinExistence type="predicted"/>
<dbReference type="Proteomes" id="UP000274429">
    <property type="component" value="Unassembled WGS sequence"/>
</dbReference>
<dbReference type="EMBL" id="UYWX01021464">
    <property type="protein sequence ID" value="VDM35221.1"/>
    <property type="molecule type" value="Genomic_DNA"/>
</dbReference>
<evidence type="ECO:0000313" key="1">
    <source>
        <dbReference type="EMBL" id="VDM35221.1"/>
    </source>
</evidence>
<evidence type="ECO:0000313" key="2">
    <source>
        <dbReference type="Proteomes" id="UP000274429"/>
    </source>
</evidence>